<evidence type="ECO:0000313" key="4">
    <source>
        <dbReference type="Proteomes" id="UP001180020"/>
    </source>
</evidence>
<feature type="domain" description="DUF7734" evidence="2">
    <location>
        <begin position="93"/>
        <end position="180"/>
    </location>
</feature>
<feature type="compositionally biased region" description="Basic and acidic residues" evidence="1">
    <location>
        <begin position="1"/>
        <end position="26"/>
    </location>
</feature>
<protein>
    <recommendedName>
        <fullName evidence="2">DUF7734 domain-containing protein</fullName>
    </recommendedName>
</protein>
<dbReference type="Proteomes" id="UP001180020">
    <property type="component" value="Unassembled WGS sequence"/>
</dbReference>
<dbReference type="InterPro" id="IPR056636">
    <property type="entry name" value="DUF7734"/>
</dbReference>
<accession>A0AAV9EK08</accession>
<feature type="compositionally biased region" description="Basic residues" evidence="1">
    <location>
        <begin position="53"/>
        <end position="70"/>
    </location>
</feature>
<organism evidence="3 4">
    <name type="scientific">Acorus calamus</name>
    <name type="common">Sweet flag</name>
    <dbReference type="NCBI Taxonomy" id="4465"/>
    <lineage>
        <taxon>Eukaryota</taxon>
        <taxon>Viridiplantae</taxon>
        <taxon>Streptophyta</taxon>
        <taxon>Embryophyta</taxon>
        <taxon>Tracheophyta</taxon>
        <taxon>Spermatophyta</taxon>
        <taxon>Magnoliopsida</taxon>
        <taxon>Liliopsida</taxon>
        <taxon>Acoraceae</taxon>
        <taxon>Acorus</taxon>
    </lineage>
</organism>
<proteinExistence type="predicted"/>
<reference evidence="3" key="1">
    <citation type="journal article" date="2023" name="Nat. Commun.">
        <title>Diploid and tetraploid genomes of Acorus and the evolution of monocots.</title>
        <authorList>
            <person name="Ma L."/>
            <person name="Liu K.W."/>
            <person name="Li Z."/>
            <person name="Hsiao Y.Y."/>
            <person name="Qi Y."/>
            <person name="Fu T."/>
            <person name="Tang G.D."/>
            <person name="Zhang D."/>
            <person name="Sun W.H."/>
            <person name="Liu D.K."/>
            <person name="Li Y."/>
            <person name="Chen G.Z."/>
            <person name="Liu X.D."/>
            <person name="Liao X.Y."/>
            <person name="Jiang Y.T."/>
            <person name="Yu X."/>
            <person name="Hao Y."/>
            <person name="Huang J."/>
            <person name="Zhao X.W."/>
            <person name="Ke S."/>
            <person name="Chen Y.Y."/>
            <person name="Wu W.L."/>
            <person name="Hsu J.L."/>
            <person name="Lin Y.F."/>
            <person name="Huang M.D."/>
            <person name="Li C.Y."/>
            <person name="Huang L."/>
            <person name="Wang Z.W."/>
            <person name="Zhao X."/>
            <person name="Zhong W.Y."/>
            <person name="Peng D.H."/>
            <person name="Ahmad S."/>
            <person name="Lan S."/>
            <person name="Zhang J.S."/>
            <person name="Tsai W.C."/>
            <person name="Van de Peer Y."/>
            <person name="Liu Z.J."/>
        </authorList>
    </citation>
    <scope>NUCLEOTIDE SEQUENCE</scope>
    <source>
        <strain evidence="3">CP</strain>
    </source>
</reference>
<sequence length="187" mass="21403">MGWSEREREERWAEETRGGGVNDRRVKSVNRLPTQLFGNKSSPRSSSTYNNCSRRRRTRSLVCVARRRTRRDGEEEEEEEESDEEYGHNSEIAALESYTESAREKALLVRATVDGHEAQVLVFKGFSSSLSGRTGYDPSRSVLPGRAIIKSIDVIRGPFDPSNIEYLEKDLTWEAFKSRLQPPFDNV</sequence>
<dbReference type="EMBL" id="JAUJYO010000006">
    <property type="protein sequence ID" value="KAK1314061.1"/>
    <property type="molecule type" value="Genomic_DNA"/>
</dbReference>
<dbReference type="GO" id="GO:0009507">
    <property type="term" value="C:chloroplast"/>
    <property type="evidence" value="ECO:0007669"/>
    <property type="project" value="TreeGrafter"/>
</dbReference>
<keyword evidence="4" id="KW-1185">Reference proteome</keyword>
<dbReference type="PANTHER" id="PTHR36729:SF2">
    <property type="entry name" value="EXPRESSED PROTEIN"/>
    <property type="match status" value="1"/>
</dbReference>
<feature type="compositionally biased region" description="Acidic residues" evidence="1">
    <location>
        <begin position="74"/>
        <end position="84"/>
    </location>
</feature>
<feature type="compositionally biased region" description="Polar residues" evidence="1">
    <location>
        <begin position="31"/>
        <end position="52"/>
    </location>
</feature>
<evidence type="ECO:0000259" key="2">
    <source>
        <dbReference type="Pfam" id="PF24869"/>
    </source>
</evidence>
<feature type="region of interest" description="Disordered" evidence="1">
    <location>
        <begin position="1"/>
        <end position="95"/>
    </location>
</feature>
<gene>
    <name evidence="3" type="ORF">QJS10_CPA06g02100</name>
</gene>
<reference evidence="3" key="2">
    <citation type="submission" date="2023-06" db="EMBL/GenBank/DDBJ databases">
        <authorList>
            <person name="Ma L."/>
            <person name="Liu K.-W."/>
            <person name="Li Z."/>
            <person name="Hsiao Y.-Y."/>
            <person name="Qi Y."/>
            <person name="Fu T."/>
            <person name="Tang G."/>
            <person name="Zhang D."/>
            <person name="Sun W.-H."/>
            <person name="Liu D.-K."/>
            <person name="Li Y."/>
            <person name="Chen G.-Z."/>
            <person name="Liu X.-D."/>
            <person name="Liao X.-Y."/>
            <person name="Jiang Y.-T."/>
            <person name="Yu X."/>
            <person name="Hao Y."/>
            <person name="Huang J."/>
            <person name="Zhao X.-W."/>
            <person name="Ke S."/>
            <person name="Chen Y.-Y."/>
            <person name="Wu W.-L."/>
            <person name="Hsu J.-L."/>
            <person name="Lin Y.-F."/>
            <person name="Huang M.-D."/>
            <person name="Li C.-Y."/>
            <person name="Huang L."/>
            <person name="Wang Z.-W."/>
            <person name="Zhao X."/>
            <person name="Zhong W.-Y."/>
            <person name="Peng D.-H."/>
            <person name="Ahmad S."/>
            <person name="Lan S."/>
            <person name="Zhang J.-S."/>
            <person name="Tsai W.-C."/>
            <person name="Van De Peer Y."/>
            <person name="Liu Z.-J."/>
        </authorList>
    </citation>
    <scope>NUCLEOTIDE SEQUENCE</scope>
    <source>
        <strain evidence="3">CP</strain>
        <tissue evidence="3">Leaves</tissue>
    </source>
</reference>
<evidence type="ECO:0000256" key="1">
    <source>
        <dbReference type="SAM" id="MobiDB-lite"/>
    </source>
</evidence>
<comment type="caution">
    <text evidence="3">The sequence shown here is derived from an EMBL/GenBank/DDBJ whole genome shotgun (WGS) entry which is preliminary data.</text>
</comment>
<dbReference type="AlphaFoldDB" id="A0AAV9EK08"/>
<dbReference type="PANTHER" id="PTHR36729">
    <property type="entry name" value="EXPRESSED PROTEIN"/>
    <property type="match status" value="1"/>
</dbReference>
<name>A0AAV9EK08_ACOCL</name>
<dbReference type="Pfam" id="PF24869">
    <property type="entry name" value="DUF7734"/>
    <property type="match status" value="1"/>
</dbReference>
<evidence type="ECO:0000313" key="3">
    <source>
        <dbReference type="EMBL" id="KAK1314061.1"/>
    </source>
</evidence>